<evidence type="ECO:0000313" key="9">
    <source>
        <dbReference type="Proteomes" id="UP000199671"/>
    </source>
</evidence>
<feature type="compositionally biased region" description="Basic and acidic residues" evidence="6">
    <location>
        <begin position="355"/>
        <end position="364"/>
    </location>
</feature>
<dbReference type="PANTHER" id="PTHR21716:SF64">
    <property type="entry name" value="AI-2 TRANSPORT PROTEIN TQSA"/>
    <property type="match status" value="1"/>
</dbReference>
<dbReference type="EMBL" id="FNHU01000015">
    <property type="protein sequence ID" value="SDN14931.1"/>
    <property type="molecule type" value="Genomic_DNA"/>
</dbReference>
<evidence type="ECO:0000256" key="4">
    <source>
        <dbReference type="ARBA" id="ARBA00022989"/>
    </source>
</evidence>
<comment type="similarity">
    <text evidence="2">Belongs to the autoinducer-2 exporter (AI-2E) (TC 2.A.86) family.</text>
</comment>
<protein>
    <submittedName>
        <fullName evidence="8">Predicted PurR-regulated permease PerM</fullName>
    </submittedName>
</protein>
<evidence type="ECO:0000256" key="7">
    <source>
        <dbReference type="SAM" id="Phobius"/>
    </source>
</evidence>
<evidence type="ECO:0000256" key="1">
    <source>
        <dbReference type="ARBA" id="ARBA00004141"/>
    </source>
</evidence>
<evidence type="ECO:0000256" key="3">
    <source>
        <dbReference type="ARBA" id="ARBA00022692"/>
    </source>
</evidence>
<feature type="region of interest" description="Disordered" evidence="6">
    <location>
        <begin position="351"/>
        <end position="396"/>
    </location>
</feature>
<dbReference type="AlphaFoldDB" id="A0A1G9Z2F7"/>
<reference evidence="8 9" key="1">
    <citation type="submission" date="2016-10" db="EMBL/GenBank/DDBJ databases">
        <authorList>
            <person name="de Groot N.N."/>
        </authorList>
    </citation>
    <scope>NUCLEOTIDE SEQUENCE [LARGE SCALE GENOMIC DNA]</scope>
    <source>
        <strain evidence="8 9">KPR-7B</strain>
    </source>
</reference>
<comment type="subcellular location">
    <subcellularLocation>
        <location evidence="1">Membrane</location>
        <topology evidence="1">Multi-pass membrane protein</topology>
    </subcellularLocation>
</comment>
<keyword evidence="3 7" id="KW-0812">Transmembrane</keyword>
<evidence type="ECO:0000256" key="6">
    <source>
        <dbReference type="SAM" id="MobiDB-lite"/>
    </source>
</evidence>
<dbReference type="GO" id="GO:0055085">
    <property type="term" value="P:transmembrane transport"/>
    <property type="evidence" value="ECO:0007669"/>
    <property type="project" value="TreeGrafter"/>
</dbReference>
<name>A0A1G9Z2F7_9ACTO</name>
<dbReference type="Pfam" id="PF01594">
    <property type="entry name" value="AI-2E_transport"/>
    <property type="match status" value="1"/>
</dbReference>
<feature type="transmembrane region" description="Helical" evidence="7">
    <location>
        <begin position="146"/>
        <end position="169"/>
    </location>
</feature>
<feature type="transmembrane region" description="Helical" evidence="7">
    <location>
        <begin position="267"/>
        <end position="285"/>
    </location>
</feature>
<keyword evidence="4 7" id="KW-1133">Transmembrane helix</keyword>
<dbReference type="InterPro" id="IPR002549">
    <property type="entry name" value="AI-2E-like"/>
</dbReference>
<dbReference type="GO" id="GO:0016020">
    <property type="term" value="C:membrane"/>
    <property type="evidence" value="ECO:0007669"/>
    <property type="project" value="UniProtKB-SubCell"/>
</dbReference>
<evidence type="ECO:0000256" key="2">
    <source>
        <dbReference type="ARBA" id="ARBA00009773"/>
    </source>
</evidence>
<evidence type="ECO:0000256" key="5">
    <source>
        <dbReference type="ARBA" id="ARBA00023136"/>
    </source>
</evidence>
<feature type="transmembrane region" description="Helical" evidence="7">
    <location>
        <begin position="202"/>
        <end position="224"/>
    </location>
</feature>
<sequence>MSDAHESAAGRAQGESIAFVIAMLVIGCAGMYYIGSLFAPAFFALTLVITVRPLVSWATRRHVPRPVAALIAILIIFAFVIGLFAALGVAIVQLIDTLPGYSAQFSAIWDSIRSLLARAGVDETTLIDQVSQSMDTNRIVSVAQSLLGQVTNVGSVLSVMGLTVVFLMFDTARIEARSRALSRLRPGIATALKGFASSVRSYWLVSTVFGLIVAVLDVIALWILNVPMAVTWGVVSFITNYIPNIGFVLGVIPPALIALVASGPWTALWVVVAYCVLNFVIQSLIQPKFTGDAVGLNTTTTFLSLLFWSQVIGALGTILAVPLTLFVKALLVDSDPRLRWINVFLAAGDSDVDDDGRGGSRDAAEGGVDASDPGSEREESVGAVSDDVATPEPAGE</sequence>
<feature type="transmembrane region" description="Helical" evidence="7">
    <location>
        <begin position="305"/>
        <end position="331"/>
    </location>
</feature>
<feature type="transmembrane region" description="Helical" evidence="7">
    <location>
        <begin position="230"/>
        <end position="260"/>
    </location>
</feature>
<dbReference type="PANTHER" id="PTHR21716">
    <property type="entry name" value="TRANSMEMBRANE PROTEIN"/>
    <property type="match status" value="1"/>
</dbReference>
<dbReference type="Proteomes" id="UP000199671">
    <property type="component" value="Unassembled WGS sequence"/>
</dbReference>
<evidence type="ECO:0000313" key="8">
    <source>
        <dbReference type="EMBL" id="SDN14931.1"/>
    </source>
</evidence>
<organism evidence="8 9">
    <name type="scientific">Actinomyces ruminicola</name>
    <dbReference type="NCBI Taxonomy" id="332524"/>
    <lineage>
        <taxon>Bacteria</taxon>
        <taxon>Bacillati</taxon>
        <taxon>Actinomycetota</taxon>
        <taxon>Actinomycetes</taxon>
        <taxon>Actinomycetales</taxon>
        <taxon>Actinomycetaceae</taxon>
        <taxon>Actinomyces</taxon>
    </lineage>
</organism>
<proteinExistence type="inferred from homology"/>
<accession>A0A1G9Z2F7</accession>
<keyword evidence="5 7" id="KW-0472">Membrane</keyword>
<gene>
    <name evidence="8" type="ORF">SAMN04487766_11536</name>
</gene>
<dbReference type="OrthoDB" id="9799225at2"/>
<feature type="transmembrane region" description="Helical" evidence="7">
    <location>
        <begin position="67"/>
        <end position="95"/>
    </location>
</feature>
<feature type="transmembrane region" description="Helical" evidence="7">
    <location>
        <begin position="12"/>
        <end position="32"/>
    </location>
</feature>
<dbReference type="RefSeq" id="WP_092612241.1">
    <property type="nucleotide sequence ID" value="NZ_FNHU01000015.1"/>
</dbReference>